<dbReference type="InterPro" id="IPR006311">
    <property type="entry name" value="TAT_signal"/>
</dbReference>
<evidence type="ECO:0008006" key="4">
    <source>
        <dbReference type="Google" id="ProtNLM"/>
    </source>
</evidence>
<evidence type="ECO:0000256" key="1">
    <source>
        <dbReference type="SAM" id="SignalP"/>
    </source>
</evidence>
<feature type="chain" id="PRO_5046842333" description="Tat pathway signal sequence domain protein" evidence="1">
    <location>
        <begin position="31"/>
        <end position="215"/>
    </location>
</feature>
<feature type="signal peptide" evidence="1">
    <location>
        <begin position="1"/>
        <end position="30"/>
    </location>
</feature>
<dbReference type="PROSITE" id="PS51318">
    <property type="entry name" value="TAT"/>
    <property type="match status" value="1"/>
</dbReference>
<dbReference type="Proteomes" id="UP001330827">
    <property type="component" value="Chromosome"/>
</dbReference>
<reference evidence="2 3" key="1">
    <citation type="submission" date="2022-10" db="EMBL/GenBank/DDBJ databases">
        <title>The complete genomes of actinobacterial strains from the NBC collection.</title>
        <authorList>
            <person name="Joergensen T.S."/>
            <person name="Alvarez Arevalo M."/>
            <person name="Sterndorff E.B."/>
            <person name="Faurdal D."/>
            <person name="Vuksanovic O."/>
            <person name="Mourched A.-S."/>
            <person name="Charusanti P."/>
            <person name="Shaw S."/>
            <person name="Blin K."/>
            <person name="Weber T."/>
        </authorList>
    </citation>
    <scope>NUCLEOTIDE SEQUENCE [LARGE SCALE GENOMIC DNA]</scope>
    <source>
        <strain evidence="2 3">NBC 01769</strain>
    </source>
</reference>
<evidence type="ECO:0000313" key="2">
    <source>
        <dbReference type="EMBL" id="WSC12137.1"/>
    </source>
</evidence>
<sequence>MRTITKRSLFATAVAAAALGLTVTSASATAQATFTIVNPNANGSFTASLKAGTTADLLDTVTNQSVTCYSATATGTATNGVHANGTNLVQIATATFGNAVSDPCDGPLGSSFSAVSTSAINLNATSYAGGITSGSLSNVHVTLTGDTLFGVCTAKISGTASNAKYNNATGELSITNGAGLTVSGVSNCASLMNNGDAAKFSAVYKVAKPLTVTSP</sequence>
<organism evidence="2 3">
    <name type="scientific">Streptomyces brevispora</name>
    <dbReference type="NCBI Taxonomy" id="887462"/>
    <lineage>
        <taxon>Bacteria</taxon>
        <taxon>Bacillati</taxon>
        <taxon>Actinomycetota</taxon>
        <taxon>Actinomycetes</taxon>
        <taxon>Kitasatosporales</taxon>
        <taxon>Streptomycetaceae</taxon>
        <taxon>Streptomyces</taxon>
    </lineage>
</organism>
<protein>
    <recommendedName>
        <fullName evidence="4">Tat pathway signal sequence domain protein</fullName>
    </recommendedName>
</protein>
<keyword evidence="1" id="KW-0732">Signal</keyword>
<dbReference type="RefSeq" id="WP_326590108.1">
    <property type="nucleotide sequence ID" value="NZ_CP109114.1"/>
</dbReference>
<accession>A0ABZ1FX76</accession>
<evidence type="ECO:0000313" key="3">
    <source>
        <dbReference type="Proteomes" id="UP001330827"/>
    </source>
</evidence>
<gene>
    <name evidence="2" type="ORF">OIE64_04275</name>
</gene>
<keyword evidence="3" id="KW-1185">Reference proteome</keyword>
<name>A0ABZ1FX76_9ACTN</name>
<dbReference type="EMBL" id="CP109114">
    <property type="protein sequence ID" value="WSC12137.1"/>
    <property type="molecule type" value="Genomic_DNA"/>
</dbReference>
<proteinExistence type="predicted"/>